<organism evidence="1 2">
    <name type="scientific">Nephila pilipes</name>
    <name type="common">Giant wood spider</name>
    <name type="synonym">Nephila maculata</name>
    <dbReference type="NCBI Taxonomy" id="299642"/>
    <lineage>
        <taxon>Eukaryota</taxon>
        <taxon>Metazoa</taxon>
        <taxon>Ecdysozoa</taxon>
        <taxon>Arthropoda</taxon>
        <taxon>Chelicerata</taxon>
        <taxon>Arachnida</taxon>
        <taxon>Araneae</taxon>
        <taxon>Araneomorphae</taxon>
        <taxon>Entelegynae</taxon>
        <taxon>Araneoidea</taxon>
        <taxon>Nephilidae</taxon>
        <taxon>Nephila</taxon>
    </lineage>
</organism>
<dbReference type="OrthoDB" id="10548016at2759"/>
<proteinExistence type="predicted"/>
<keyword evidence="2" id="KW-1185">Reference proteome</keyword>
<evidence type="ECO:0000313" key="1">
    <source>
        <dbReference type="EMBL" id="GFU10685.1"/>
    </source>
</evidence>
<name>A0A8X6UAQ8_NEPPI</name>
<dbReference type="AlphaFoldDB" id="A0A8X6UAQ8"/>
<protein>
    <submittedName>
        <fullName evidence="1">Uncharacterized protein</fullName>
    </submittedName>
</protein>
<reference evidence="1" key="1">
    <citation type="submission" date="2020-08" db="EMBL/GenBank/DDBJ databases">
        <title>Multicomponent nature underlies the extraordinary mechanical properties of spider dragline silk.</title>
        <authorList>
            <person name="Kono N."/>
            <person name="Nakamura H."/>
            <person name="Mori M."/>
            <person name="Yoshida Y."/>
            <person name="Ohtoshi R."/>
            <person name="Malay A.D."/>
            <person name="Moran D.A.P."/>
            <person name="Tomita M."/>
            <person name="Numata K."/>
            <person name="Arakawa K."/>
        </authorList>
    </citation>
    <scope>NUCLEOTIDE SEQUENCE</scope>
</reference>
<dbReference type="Proteomes" id="UP000887013">
    <property type="component" value="Unassembled WGS sequence"/>
</dbReference>
<comment type="caution">
    <text evidence="1">The sequence shown here is derived from an EMBL/GenBank/DDBJ whole genome shotgun (WGS) entry which is preliminary data.</text>
</comment>
<accession>A0A8X6UAQ8</accession>
<dbReference type="EMBL" id="BMAW01029137">
    <property type="protein sequence ID" value="GFU10685.1"/>
    <property type="molecule type" value="Genomic_DNA"/>
</dbReference>
<sequence length="108" mass="12050">MRLTLKRAAIHPSDVTSGPPPDWPVSLCSCFALRNRPRQRSWVAACSPSLSPNALDVLGKGQERVKIKSQAYTVETRPIMQTLRNYCNLESWKSIVFCTVPFVLSNGC</sequence>
<gene>
    <name evidence="1" type="ORF">NPIL_588241</name>
</gene>
<evidence type="ECO:0000313" key="2">
    <source>
        <dbReference type="Proteomes" id="UP000887013"/>
    </source>
</evidence>